<feature type="region of interest" description="Disordered" evidence="2">
    <location>
        <begin position="808"/>
        <end position="830"/>
    </location>
</feature>
<sequence>MPGIQQWLNAWVKVNSKQQGSGPSAGPSGSTNGAPRLPQAKETRSGTSTRNRSSSIGSASERKSGETRVRGISSTSSQKRSDKLQFSSGFNSIGEVTRATDATAALSTTVASITSIEETDNQGNPEHDAIRKHSRKHKRRLNRTNSFSDLLREKAKHRSSRSNGRHYSVERPHYAGPGEVSQQAAGRHNRSRRRSHRRSNPPPPTLHHPMVEPPPDEDLSSHASSNHSVSPTETATTVLRSNAASSAKPRYHSQRSIEEQSIDSSNSALFGVADFFGTDISELRERPTTASTGARHQTHKAQHGLEDEIPHYLRPYIDSTESSNEPQDTIHLPTQTQQHHSRYRSQSPTYNNNNNTHYNLHHQATTATSATSTLQNNNRLLIYDSKNNAHPQFTDVEDAPRKANNVAYLQPLASRNPTTSGEKEPTRLTQPATNEGFVMGGVRLPFYTTNAPRAAVATIKTNKGPNATTTNSNDKDNSDASPMEISNCPSCQLAQLELKRTQESLEYMRTMAIRKELTCHKCGSKTKRDQDKSSSNDDEGPDESVNASRAPNTDGHNNIDEQHTGKKIRSAVVKKSSEQLVEVTGRHKKQVEQLMKERNHWQHNMHLKLEKFSNLCHNLNDQSSLRVEEAKELKEELAAMRAERDQMASELGPLRTAVKEFEREREEHRLLKERMARNESEGLRQANAAIAQRDDMIAKLSSKLETALDTLAVEREQQRQRRQIIFPQQYTNGRNGLVPANGQASHGEGMPARLSANNNVDNSAQSGELESLRAQLLEAQQKLETVQLEADQKETALRFRCETLENQIKENNTATDLSSKKPHEPHHLFS</sequence>
<feature type="compositionally biased region" description="Polar residues" evidence="2">
    <location>
        <begin position="320"/>
        <end position="348"/>
    </location>
</feature>
<evidence type="ECO:0000256" key="1">
    <source>
        <dbReference type="SAM" id="Coils"/>
    </source>
</evidence>
<gene>
    <name evidence="3" type="ORF">SEMRO_1101_G241470.1</name>
</gene>
<feature type="compositionally biased region" description="Polar residues" evidence="2">
    <location>
        <begin position="115"/>
        <end position="124"/>
    </location>
</feature>
<dbReference type="OrthoDB" id="10639244at2759"/>
<feature type="region of interest" description="Disordered" evidence="2">
    <location>
        <begin position="12"/>
        <end position="102"/>
    </location>
</feature>
<feature type="compositionally biased region" description="Low complexity" evidence="2">
    <location>
        <begin position="45"/>
        <end position="59"/>
    </location>
</feature>
<feature type="region of interest" description="Disordered" evidence="2">
    <location>
        <begin position="284"/>
        <end position="303"/>
    </location>
</feature>
<feature type="coiled-coil region" evidence="1">
    <location>
        <begin position="762"/>
        <end position="796"/>
    </location>
</feature>
<feature type="compositionally biased region" description="Polar residues" evidence="2">
    <location>
        <begin position="72"/>
        <end position="91"/>
    </location>
</feature>
<feature type="compositionally biased region" description="Polar residues" evidence="2">
    <location>
        <begin position="231"/>
        <end position="245"/>
    </location>
</feature>
<feature type="coiled-coil region" evidence="1">
    <location>
        <begin position="620"/>
        <end position="717"/>
    </location>
</feature>
<comment type="caution">
    <text evidence="3">The sequence shown here is derived from an EMBL/GenBank/DDBJ whole genome shotgun (WGS) entry which is preliminary data.</text>
</comment>
<feature type="compositionally biased region" description="Basic and acidic residues" evidence="2">
    <location>
        <begin position="60"/>
        <end position="69"/>
    </location>
</feature>
<feature type="region of interest" description="Disordered" evidence="2">
    <location>
        <begin position="522"/>
        <end position="587"/>
    </location>
</feature>
<feature type="region of interest" description="Disordered" evidence="2">
    <location>
        <begin position="458"/>
        <end position="486"/>
    </location>
</feature>
<feature type="compositionally biased region" description="Polar residues" evidence="2">
    <location>
        <begin position="545"/>
        <end position="556"/>
    </location>
</feature>
<keyword evidence="1" id="KW-0175">Coiled coil</keyword>
<protein>
    <submittedName>
        <fullName evidence="3">Uncharacterized protein</fullName>
    </submittedName>
</protein>
<feature type="region of interest" description="Disordered" evidence="2">
    <location>
        <begin position="115"/>
        <end position="262"/>
    </location>
</feature>
<evidence type="ECO:0000313" key="4">
    <source>
        <dbReference type="Proteomes" id="UP001153069"/>
    </source>
</evidence>
<feature type="compositionally biased region" description="Polar residues" evidence="2">
    <location>
        <begin position="808"/>
        <end position="817"/>
    </location>
</feature>
<feature type="compositionally biased region" description="Basic residues" evidence="2">
    <location>
        <begin position="187"/>
        <end position="199"/>
    </location>
</feature>
<feature type="compositionally biased region" description="Basic and acidic residues" evidence="2">
    <location>
        <begin position="526"/>
        <end position="535"/>
    </location>
</feature>
<evidence type="ECO:0000313" key="3">
    <source>
        <dbReference type="EMBL" id="CAB9520430.1"/>
    </source>
</evidence>
<accession>A0A9N8EL01</accession>
<dbReference type="AlphaFoldDB" id="A0A9N8EL01"/>
<organism evidence="3 4">
    <name type="scientific">Seminavis robusta</name>
    <dbReference type="NCBI Taxonomy" id="568900"/>
    <lineage>
        <taxon>Eukaryota</taxon>
        <taxon>Sar</taxon>
        <taxon>Stramenopiles</taxon>
        <taxon>Ochrophyta</taxon>
        <taxon>Bacillariophyta</taxon>
        <taxon>Bacillariophyceae</taxon>
        <taxon>Bacillariophycidae</taxon>
        <taxon>Naviculales</taxon>
        <taxon>Naviculaceae</taxon>
        <taxon>Seminavis</taxon>
    </lineage>
</organism>
<name>A0A9N8EL01_9STRA</name>
<feature type="compositionally biased region" description="Basic residues" evidence="2">
    <location>
        <begin position="154"/>
        <end position="164"/>
    </location>
</feature>
<reference evidence="3" key="1">
    <citation type="submission" date="2020-06" db="EMBL/GenBank/DDBJ databases">
        <authorList>
            <consortium name="Plant Systems Biology data submission"/>
        </authorList>
    </citation>
    <scope>NUCLEOTIDE SEQUENCE</scope>
    <source>
        <strain evidence="3">D6</strain>
    </source>
</reference>
<feature type="compositionally biased region" description="Polar residues" evidence="2">
    <location>
        <begin position="459"/>
        <end position="472"/>
    </location>
</feature>
<feature type="region of interest" description="Disordered" evidence="2">
    <location>
        <begin position="320"/>
        <end position="354"/>
    </location>
</feature>
<feature type="compositionally biased region" description="Low complexity" evidence="2">
    <location>
        <begin position="221"/>
        <end position="230"/>
    </location>
</feature>
<dbReference type="EMBL" id="CAICTM010001099">
    <property type="protein sequence ID" value="CAB9520430.1"/>
    <property type="molecule type" value="Genomic_DNA"/>
</dbReference>
<evidence type="ECO:0000256" key="2">
    <source>
        <dbReference type="SAM" id="MobiDB-lite"/>
    </source>
</evidence>
<proteinExistence type="predicted"/>
<feature type="compositionally biased region" description="Basic residues" evidence="2">
    <location>
        <begin position="132"/>
        <end position="142"/>
    </location>
</feature>
<keyword evidence="4" id="KW-1185">Reference proteome</keyword>
<feature type="compositionally biased region" description="Low complexity" evidence="2">
    <location>
        <begin position="20"/>
        <end position="30"/>
    </location>
</feature>
<feature type="compositionally biased region" description="Basic and acidic residues" evidence="2">
    <location>
        <begin position="818"/>
        <end position="830"/>
    </location>
</feature>
<dbReference type="Proteomes" id="UP001153069">
    <property type="component" value="Unassembled WGS sequence"/>
</dbReference>